<organism evidence="13 14">
    <name type="scientific">Williamsia serinedens</name>
    <dbReference type="NCBI Taxonomy" id="391736"/>
    <lineage>
        <taxon>Bacteria</taxon>
        <taxon>Bacillati</taxon>
        <taxon>Actinomycetota</taxon>
        <taxon>Actinomycetes</taxon>
        <taxon>Mycobacteriales</taxon>
        <taxon>Nocardiaceae</taxon>
        <taxon>Williamsia</taxon>
    </lineage>
</organism>
<evidence type="ECO:0000256" key="2">
    <source>
        <dbReference type="ARBA" id="ARBA00013017"/>
    </source>
</evidence>
<dbReference type="EC" id="1.11.1.24" evidence="2"/>
<comment type="catalytic activity">
    <reaction evidence="11">
        <text>a hydroperoxide + [thioredoxin]-dithiol = an alcohol + [thioredoxin]-disulfide + H2O</text>
        <dbReference type="Rhea" id="RHEA:62620"/>
        <dbReference type="Rhea" id="RHEA-COMP:10698"/>
        <dbReference type="Rhea" id="RHEA-COMP:10700"/>
        <dbReference type="ChEBI" id="CHEBI:15377"/>
        <dbReference type="ChEBI" id="CHEBI:29950"/>
        <dbReference type="ChEBI" id="CHEBI:30879"/>
        <dbReference type="ChEBI" id="CHEBI:35924"/>
        <dbReference type="ChEBI" id="CHEBI:50058"/>
        <dbReference type="EC" id="1.11.1.24"/>
    </reaction>
</comment>
<keyword evidence="6" id="KW-1015">Disulfide bond</keyword>
<gene>
    <name evidence="13" type="ORF">LX12_001218</name>
</gene>
<evidence type="ECO:0000256" key="3">
    <source>
        <dbReference type="ARBA" id="ARBA00022559"/>
    </source>
</evidence>
<sequence length="223" mass="23300">MTAAQDSMIDRLTATLVGSRTQFPAEVSDAFDADRAALDAAGVPDDVAAVGTTLPDAGVLTVDGSTTRLSDELGGRTAVLVFYRGAWCPFCNIALRAYQQELVPALEERGVALVALSPQKPDGSLSTAEADELTFSVLSDAGNAVARSLGILAPTNPDALAAQRKLGLDVTEVNADGTADLPFPTVVVVDSSRTVRFIDVHPNYTSRTEPAQILAALDAITDR</sequence>
<comment type="similarity">
    <text evidence="9">Belongs to the peroxiredoxin family. BCP/PrxQ subfamily.</text>
</comment>
<comment type="function">
    <text evidence="1">Thiol-specific peroxidase that catalyzes the reduction of hydrogen peroxide and organic hydroperoxides to water and alcohols, respectively. Plays a role in cell protection against oxidative stress by detoxifying peroxides and as sensor of hydrogen peroxide-mediated signaling events.</text>
</comment>
<dbReference type="Gene3D" id="3.40.30.10">
    <property type="entry name" value="Glutaredoxin"/>
    <property type="match status" value="1"/>
</dbReference>
<evidence type="ECO:0000256" key="8">
    <source>
        <dbReference type="ARBA" id="ARBA00032824"/>
    </source>
</evidence>
<dbReference type="Pfam" id="PF00578">
    <property type="entry name" value="AhpC-TSA"/>
    <property type="match status" value="1"/>
</dbReference>
<proteinExistence type="inferred from homology"/>
<keyword evidence="3" id="KW-0575">Peroxidase</keyword>
<evidence type="ECO:0000259" key="12">
    <source>
        <dbReference type="PROSITE" id="PS51352"/>
    </source>
</evidence>
<dbReference type="PROSITE" id="PS51352">
    <property type="entry name" value="THIOREDOXIN_2"/>
    <property type="match status" value="1"/>
</dbReference>
<evidence type="ECO:0000256" key="9">
    <source>
        <dbReference type="ARBA" id="ARBA00038489"/>
    </source>
</evidence>
<name>A0ABT1GYH4_9NOCA</name>
<keyword evidence="7" id="KW-0676">Redox-active center</keyword>
<evidence type="ECO:0000313" key="14">
    <source>
        <dbReference type="Proteomes" id="UP001205740"/>
    </source>
</evidence>
<evidence type="ECO:0000256" key="11">
    <source>
        <dbReference type="ARBA" id="ARBA00049091"/>
    </source>
</evidence>
<evidence type="ECO:0000256" key="1">
    <source>
        <dbReference type="ARBA" id="ARBA00003330"/>
    </source>
</evidence>
<dbReference type="InterPro" id="IPR000866">
    <property type="entry name" value="AhpC/TSA"/>
</dbReference>
<protein>
    <recommendedName>
        <fullName evidence="2">thioredoxin-dependent peroxiredoxin</fullName>
        <ecNumber evidence="2">1.11.1.24</ecNumber>
    </recommendedName>
    <alternativeName>
        <fullName evidence="10">Bacterioferritin comigratory protein</fullName>
    </alternativeName>
    <alternativeName>
        <fullName evidence="8">Thioredoxin peroxidase</fullName>
    </alternativeName>
</protein>
<evidence type="ECO:0000256" key="7">
    <source>
        <dbReference type="ARBA" id="ARBA00023284"/>
    </source>
</evidence>
<dbReference type="SUPFAM" id="SSF52833">
    <property type="entry name" value="Thioredoxin-like"/>
    <property type="match status" value="1"/>
</dbReference>
<dbReference type="InterPro" id="IPR050924">
    <property type="entry name" value="Peroxiredoxin_BCP/PrxQ"/>
</dbReference>
<evidence type="ECO:0000313" key="13">
    <source>
        <dbReference type="EMBL" id="MCP2160039.1"/>
    </source>
</evidence>
<dbReference type="InterPro" id="IPR036249">
    <property type="entry name" value="Thioredoxin-like_sf"/>
</dbReference>
<evidence type="ECO:0000256" key="4">
    <source>
        <dbReference type="ARBA" id="ARBA00022862"/>
    </source>
</evidence>
<dbReference type="RefSeq" id="WP_253653624.1">
    <property type="nucleotide sequence ID" value="NZ_BAAAOE010000001.1"/>
</dbReference>
<feature type="domain" description="Thioredoxin" evidence="12">
    <location>
        <begin position="48"/>
        <end position="222"/>
    </location>
</feature>
<dbReference type="CDD" id="cd02970">
    <property type="entry name" value="PRX_like2"/>
    <property type="match status" value="1"/>
</dbReference>
<keyword evidence="4" id="KW-0049">Antioxidant</keyword>
<dbReference type="Proteomes" id="UP001205740">
    <property type="component" value="Unassembled WGS sequence"/>
</dbReference>
<keyword evidence="14" id="KW-1185">Reference proteome</keyword>
<dbReference type="EMBL" id="JAMTCG010000002">
    <property type="protein sequence ID" value="MCP2160039.1"/>
    <property type="molecule type" value="Genomic_DNA"/>
</dbReference>
<dbReference type="PANTHER" id="PTHR42801:SF7">
    <property type="entry name" value="SLL1159 PROTEIN"/>
    <property type="match status" value="1"/>
</dbReference>
<dbReference type="PANTHER" id="PTHR42801">
    <property type="entry name" value="THIOREDOXIN-DEPENDENT PEROXIDE REDUCTASE"/>
    <property type="match status" value="1"/>
</dbReference>
<accession>A0ABT1GYH4</accession>
<comment type="caution">
    <text evidence="13">The sequence shown here is derived from an EMBL/GenBank/DDBJ whole genome shotgun (WGS) entry which is preliminary data.</text>
</comment>
<keyword evidence="5" id="KW-0560">Oxidoreductase</keyword>
<dbReference type="InterPro" id="IPR013766">
    <property type="entry name" value="Thioredoxin_domain"/>
</dbReference>
<evidence type="ECO:0000256" key="5">
    <source>
        <dbReference type="ARBA" id="ARBA00023002"/>
    </source>
</evidence>
<reference evidence="13 14" key="1">
    <citation type="submission" date="2022-06" db="EMBL/GenBank/DDBJ databases">
        <title>Genomic Encyclopedia of Archaeal and Bacterial Type Strains, Phase II (KMG-II): from individual species to whole genera.</title>
        <authorList>
            <person name="Goeker M."/>
        </authorList>
    </citation>
    <scope>NUCLEOTIDE SEQUENCE [LARGE SCALE GENOMIC DNA]</scope>
    <source>
        <strain evidence="13 14">DSM 45037</strain>
    </source>
</reference>
<evidence type="ECO:0000256" key="6">
    <source>
        <dbReference type="ARBA" id="ARBA00023157"/>
    </source>
</evidence>
<evidence type="ECO:0000256" key="10">
    <source>
        <dbReference type="ARBA" id="ARBA00041373"/>
    </source>
</evidence>